<name>A0A563UBY7_9SPHI</name>
<proteinExistence type="predicted"/>
<dbReference type="EMBL" id="VOEJ01000005">
    <property type="protein sequence ID" value="TWR28840.1"/>
    <property type="molecule type" value="Genomic_DNA"/>
</dbReference>
<comment type="caution">
    <text evidence="1">The sequence shown here is derived from an EMBL/GenBank/DDBJ whole genome shotgun (WGS) entry which is preliminary data.</text>
</comment>
<dbReference type="RefSeq" id="WP_146382025.1">
    <property type="nucleotide sequence ID" value="NZ_VOEJ01000005.1"/>
</dbReference>
<keyword evidence="2" id="KW-1185">Reference proteome</keyword>
<evidence type="ECO:0000313" key="2">
    <source>
        <dbReference type="Proteomes" id="UP000320042"/>
    </source>
</evidence>
<sequence>MEKHNGQIIEYLVRKYGYSITDLAKELNVNRRSVYNYFQNKYLKSEIIFRIGIVIRHDFSNEFPELFGSNEFTFPIGAISATPTPVSSPINEDVWKDKYIDLLEQYSNLLSKQIEKTIN</sequence>
<organism evidence="1 2">
    <name type="scientific">Mucilaginibacter pallidiroseus</name>
    <dbReference type="NCBI Taxonomy" id="2599295"/>
    <lineage>
        <taxon>Bacteria</taxon>
        <taxon>Pseudomonadati</taxon>
        <taxon>Bacteroidota</taxon>
        <taxon>Sphingobacteriia</taxon>
        <taxon>Sphingobacteriales</taxon>
        <taxon>Sphingobacteriaceae</taxon>
        <taxon>Mucilaginibacter</taxon>
    </lineage>
</organism>
<gene>
    <name evidence="1" type="ORF">FPZ43_11255</name>
</gene>
<evidence type="ECO:0000313" key="1">
    <source>
        <dbReference type="EMBL" id="TWR28840.1"/>
    </source>
</evidence>
<dbReference type="AlphaFoldDB" id="A0A563UBY7"/>
<reference evidence="1 2" key="1">
    <citation type="submission" date="2019-07" db="EMBL/GenBank/DDBJ databases">
        <authorList>
            <person name="Kim J."/>
        </authorList>
    </citation>
    <scope>NUCLEOTIDE SEQUENCE [LARGE SCALE GENOMIC DNA]</scope>
    <source>
        <strain evidence="2">dk17</strain>
    </source>
</reference>
<protein>
    <submittedName>
        <fullName evidence="1">TetR/AcrR family transcriptional regulator</fullName>
    </submittedName>
</protein>
<accession>A0A563UBY7</accession>
<dbReference type="OrthoDB" id="981159at2"/>
<dbReference type="Proteomes" id="UP000320042">
    <property type="component" value="Unassembled WGS sequence"/>
</dbReference>